<keyword evidence="5 7" id="KW-1133">Transmembrane helix</keyword>
<dbReference type="Pfam" id="PF00924">
    <property type="entry name" value="MS_channel_2nd"/>
    <property type="match status" value="1"/>
</dbReference>
<dbReference type="PANTHER" id="PTHR30347">
    <property type="entry name" value="POTASSIUM CHANNEL RELATED"/>
    <property type="match status" value="1"/>
</dbReference>
<dbReference type="InterPro" id="IPR006685">
    <property type="entry name" value="MscS_channel_2nd"/>
</dbReference>
<dbReference type="InterPro" id="IPR049278">
    <property type="entry name" value="MS_channel_C"/>
</dbReference>
<dbReference type="InterPro" id="IPR011066">
    <property type="entry name" value="MscS_channel_C_sf"/>
</dbReference>
<feature type="transmembrane region" description="Helical" evidence="7">
    <location>
        <begin position="31"/>
        <end position="52"/>
    </location>
</feature>
<keyword evidence="6 7" id="KW-0472">Membrane</keyword>
<evidence type="ECO:0000256" key="1">
    <source>
        <dbReference type="ARBA" id="ARBA00004651"/>
    </source>
</evidence>
<evidence type="ECO:0000313" key="12">
    <source>
        <dbReference type="Proteomes" id="UP001161405"/>
    </source>
</evidence>
<feature type="transmembrane region" description="Helical" evidence="7">
    <location>
        <begin position="222"/>
        <end position="241"/>
    </location>
</feature>
<reference evidence="11" key="1">
    <citation type="journal article" date="2014" name="Int. J. Syst. Evol. Microbiol.">
        <title>Complete genome of a new Firmicutes species belonging to the dominant human colonic microbiota ('Ruminococcus bicirculans') reveals two chromosomes and a selective capacity to utilize plant glucans.</title>
        <authorList>
            <consortium name="NISC Comparative Sequencing Program"/>
            <person name="Wegmann U."/>
            <person name="Louis P."/>
            <person name="Goesmann A."/>
            <person name="Henrissat B."/>
            <person name="Duncan S.H."/>
            <person name="Flint H.J."/>
        </authorList>
    </citation>
    <scope>NUCLEOTIDE SEQUENCE</scope>
    <source>
        <strain evidence="11">NBRC 107169</strain>
    </source>
</reference>
<feature type="domain" description="Mechanosensitive ion channel MscS" evidence="8">
    <location>
        <begin position="264"/>
        <end position="329"/>
    </location>
</feature>
<dbReference type="InterPro" id="IPR023408">
    <property type="entry name" value="MscS_beta-dom_sf"/>
</dbReference>
<dbReference type="InterPro" id="IPR010920">
    <property type="entry name" value="LSM_dom_sf"/>
</dbReference>
<keyword evidence="3" id="KW-1003">Cell membrane</keyword>
<keyword evidence="4 7" id="KW-0812">Transmembrane</keyword>
<dbReference type="RefSeq" id="WP_284363854.1">
    <property type="nucleotide sequence ID" value="NZ_BSNI01000002.1"/>
</dbReference>
<keyword evidence="12" id="KW-1185">Reference proteome</keyword>
<evidence type="ECO:0000256" key="4">
    <source>
        <dbReference type="ARBA" id="ARBA00022692"/>
    </source>
</evidence>
<feature type="domain" description="Mechanosensitive ion channel MscS C-terminal" evidence="9">
    <location>
        <begin position="337"/>
        <end position="424"/>
    </location>
</feature>
<comment type="caution">
    <text evidence="11">The sequence shown here is derived from an EMBL/GenBank/DDBJ whole genome shotgun (WGS) entry which is preliminary data.</text>
</comment>
<reference evidence="11" key="2">
    <citation type="submission" date="2023-01" db="EMBL/GenBank/DDBJ databases">
        <title>Draft genome sequence of Maritalea porphyrae strain NBRC 107169.</title>
        <authorList>
            <person name="Sun Q."/>
            <person name="Mori K."/>
        </authorList>
    </citation>
    <scope>NUCLEOTIDE SEQUENCE</scope>
    <source>
        <strain evidence="11">NBRC 107169</strain>
    </source>
</reference>
<evidence type="ECO:0000256" key="6">
    <source>
        <dbReference type="ARBA" id="ARBA00023136"/>
    </source>
</evidence>
<dbReference type="InterPro" id="IPR049142">
    <property type="entry name" value="MS_channel_1st"/>
</dbReference>
<dbReference type="Pfam" id="PF21088">
    <property type="entry name" value="MS_channel_1st"/>
    <property type="match status" value="1"/>
</dbReference>
<protein>
    <submittedName>
        <fullName evidence="11">Mechanosensitive ion channel protein</fullName>
    </submittedName>
</protein>
<dbReference type="Gene3D" id="1.10.287.1260">
    <property type="match status" value="1"/>
</dbReference>
<feature type="domain" description="Mechanosensitive ion channel transmembrane helices 2/3" evidence="10">
    <location>
        <begin position="221"/>
        <end position="262"/>
    </location>
</feature>
<dbReference type="EMBL" id="BSNI01000002">
    <property type="protein sequence ID" value="GLQ17590.1"/>
    <property type="molecule type" value="Genomic_DNA"/>
</dbReference>
<evidence type="ECO:0000256" key="2">
    <source>
        <dbReference type="ARBA" id="ARBA00008017"/>
    </source>
</evidence>
<dbReference type="Proteomes" id="UP001161405">
    <property type="component" value="Unassembled WGS sequence"/>
</dbReference>
<dbReference type="Gene3D" id="2.30.30.60">
    <property type="match status" value="1"/>
</dbReference>
<dbReference type="SUPFAM" id="SSF50182">
    <property type="entry name" value="Sm-like ribonucleoproteins"/>
    <property type="match status" value="1"/>
</dbReference>
<feature type="transmembrane region" description="Helical" evidence="7">
    <location>
        <begin position="139"/>
        <end position="157"/>
    </location>
</feature>
<feature type="transmembrane region" description="Helical" evidence="7">
    <location>
        <begin position="73"/>
        <end position="96"/>
    </location>
</feature>
<evidence type="ECO:0000256" key="3">
    <source>
        <dbReference type="ARBA" id="ARBA00022475"/>
    </source>
</evidence>
<evidence type="ECO:0000256" key="7">
    <source>
        <dbReference type="SAM" id="Phobius"/>
    </source>
</evidence>
<dbReference type="Pfam" id="PF21082">
    <property type="entry name" value="MS_channel_3rd"/>
    <property type="match status" value="1"/>
</dbReference>
<dbReference type="InterPro" id="IPR011014">
    <property type="entry name" value="MscS_channel_TM-2"/>
</dbReference>
<dbReference type="SUPFAM" id="SSF82689">
    <property type="entry name" value="Mechanosensitive channel protein MscS (YggB), C-terminal domain"/>
    <property type="match status" value="1"/>
</dbReference>
<feature type="transmembrane region" description="Helical" evidence="7">
    <location>
        <begin position="177"/>
        <end position="201"/>
    </location>
</feature>
<evidence type="ECO:0000256" key="5">
    <source>
        <dbReference type="ARBA" id="ARBA00022989"/>
    </source>
</evidence>
<comment type="similarity">
    <text evidence="2">Belongs to the MscS (TC 1.A.23) family.</text>
</comment>
<organism evidence="11 12">
    <name type="scientific">Maritalea porphyrae</name>
    <dbReference type="NCBI Taxonomy" id="880732"/>
    <lineage>
        <taxon>Bacteria</taxon>
        <taxon>Pseudomonadati</taxon>
        <taxon>Pseudomonadota</taxon>
        <taxon>Alphaproteobacteria</taxon>
        <taxon>Hyphomicrobiales</taxon>
        <taxon>Devosiaceae</taxon>
        <taxon>Maritalea</taxon>
    </lineage>
</organism>
<gene>
    <name evidence="11" type="ORF">GCM10007879_18390</name>
</gene>
<sequence>MNEFSPILEQMAQALNSFLQIFGLSLNQGHLFWGAVQIALILASYVLAKFINAKIEPKLEVRVRAMSIKGNRLRMVAVALRRTQWAIFVVLLWISVFLLKTSTWDSRSFLLTAVASLATSWLFISFASRVIKNRTLSRLVAAFGWVVVALYTLGILQQTITLFDELAIEMSGFRFSLLMVVQGVVLLSVLFWAAMAISRLLEKQFQAFEDISPTMRVLVGKISRFVLLTLAGVIGLSMIGIDFSALTLVSGAIGLGIGFGLQKVVSNLISGVILLLDRSIKPGDVISVGNTFGWITSLNARYVSVTARDGREYLIPNEDLITQRVENWSFNDPYIRIDIQFGVSYNSDPHLVKKVAVEATLDHPRTIRATGEYQTVCHVIAFGESSIDFTLRFWISDPANGITNIRGDVFLAIWDAFKEHNIEIPYPHRHLLLDPSVKPILHGQEPAKS</sequence>
<name>A0ABQ5US54_9HYPH</name>
<evidence type="ECO:0000313" key="11">
    <source>
        <dbReference type="EMBL" id="GLQ17590.1"/>
    </source>
</evidence>
<evidence type="ECO:0000259" key="8">
    <source>
        <dbReference type="Pfam" id="PF00924"/>
    </source>
</evidence>
<accession>A0ABQ5US54</accession>
<evidence type="ECO:0000259" key="9">
    <source>
        <dbReference type="Pfam" id="PF21082"/>
    </source>
</evidence>
<dbReference type="PANTHER" id="PTHR30347:SF1">
    <property type="entry name" value="MECHANOSENSITIVE CHANNEL MSCK"/>
    <property type="match status" value="1"/>
</dbReference>
<dbReference type="Gene3D" id="3.30.70.100">
    <property type="match status" value="1"/>
</dbReference>
<dbReference type="SUPFAM" id="SSF82861">
    <property type="entry name" value="Mechanosensitive channel protein MscS (YggB), transmembrane region"/>
    <property type="match status" value="1"/>
</dbReference>
<dbReference type="InterPro" id="IPR052702">
    <property type="entry name" value="MscS-like_channel"/>
</dbReference>
<proteinExistence type="inferred from homology"/>
<comment type="subcellular location">
    <subcellularLocation>
        <location evidence="1">Cell membrane</location>
        <topology evidence="1">Multi-pass membrane protein</topology>
    </subcellularLocation>
</comment>
<feature type="transmembrane region" description="Helical" evidence="7">
    <location>
        <begin position="108"/>
        <end position="127"/>
    </location>
</feature>
<evidence type="ECO:0000259" key="10">
    <source>
        <dbReference type="Pfam" id="PF21088"/>
    </source>
</evidence>